<dbReference type="InterPro" id="IPR036397">
    <property type="entry name" value="RNaseH_sf"/>
</dbReference>
<protein>
    <recommendedName>
        <fullName evidence="3">Transposase</fullName>
    </recommendedName>
</protein>
<dbReference type="AlphaFoldDB" id="A0AAW1IW75"/>
<dbReference type="GO" id="GO:0003676">
    <property type="term" value="F:nucleic acid binding"/>
    <property type="evidence" value="ECO:0007669"/>
    <property type="project" value="InterPro"/>
</dbReference>
<keyword evidence="2" id="KW-1185">Reference proteome</keyword>
<accession>A0AAW1IW75</accession>
<organism evidence="1 2">
    <name type="scientific">Popillia japonica</name>
    <name type="common">Japanese beetle</name>
    <dbReference type="NCBI Taxonomy" id="7064"/>
    <lineage>
        <taxon>Eukaryota</taxon>
        <taxon>Metazoa</taxon>
        <taxon>Ecdysozoa</taxon>
        <taxon>Arthropoda</taxon>
        <taxon>Hexapoda</taxon>
        <taxon>Insecta</taxon>
        <taxon>Pterygota</taxon>
        <taxon>Neoptera</taxon>
        <taxon>Endopterygota</taxon>
        <taxon>Coleoptera</taxon>
        <taxon>Polyphaga</taxon>
        <taxon>Scarabaeiformia</taxon>
        <taxon>Scarabaeidae</taxon>
        <taxon>Rutelinae</taxon>
        <taxon>Popillia</taxon>
    </lineage>
</organism>
<sequence>MEKTGNWFEQREFVTYRQAQQSISYGMGIMGGIMNAKQYIDILKSNLLSTANKLRLGNNFTFYQDNDPIHKAHKALVTFQLWSCSRNTTSIPAHKS</sequence>
<comment type="caution">
    <text evidence="1">The sequence shown here is derived from an EMBL/GenBank/DDBJ whole genome shotgun (WGS) entry which is preliminary data.</text>
</comment>
<dbReference type="EMBL" id="JASPKY010000522">
    <property type="protein sequence ID" value="KAK9694101.1"/>
    <property type="molecule type" value="Genomic_DNA"/>
</dbReference>
<name>A0AAW1IW75_POPJA</name>
<reference evidence="1 2" key="1">
    <citation type="journal article" date="2024" name="BMC Genomics">
        <title>De novo assembly and annotation of Popillia japonica's genome with initial clues to its potential as an invasive pest.</title>
        <authorList>
            <person name="Cucini C."/>
            <person name="Boschi S."/>
            <person name="Funari R."/>
            <person name="Cardaioli E."/>
            <person name="Iannotti N."/>
            <person name="Marturano G."/>
            <person name="Paoli F."/>
            <person name="Bruttini M."/>
            <person name="Carapelli A."/>
            <person name="Frati F."/>
            <person name="Nardi F."/>
        </authorList>
    </citation>
    <scope>NUCLEOTIDE SEQUENCE [LARGE SCALE GENOMIC DNA]</scope>
    <source>
        <strain evidence="1">DMR45628</strain>
    </source>
</reference>
<evidence type="ECO:0000313" key="1">
    <source>
        <dbReference type="EMBL" id="KAK9694101.1"/>
    </source>
</evidence>
<dbReference type="Gene3D" id="3.30.420.10">
    <property type="entry name" value="Ribonuclease H-like superfamily/Ribonuclease H"/>
    <property type="match status" value="1"/>
</dbReference>
<evidence type="ECO:0008006" key="3">
    <source>
        <dbReference type="Google" id="ProtNLM"/>
    </source>
</evidence>
<evidence type="ECO:0000313" key="2">
    <source>
        <dbReference type="Proteomes" id="UP001458880"/>
    </source>
</evidence>
<gene>
    <name evidence="1" type="ORF">QE152_g33773</name>
</gene>
<proteinExistence type="predicted"/>
<dbReference type="Proteomes" id="UP001458880">
    <property type="component" value="Unassembled WGS sequence"/>
</dbReference>